<dbReference type="AlphaFoldDB" id="A0A392TXI0"/>
<dbReference type="Proteomes" id="UP000265520">
    <property type="component" value="Unassembled WGS sequence"/>
</dbReference>
<evidence type="ECO:0000313" key="1">
    <source>
        <dbReference type="EMBL" id="MCI65871.1"/>
    </source>
</evidence>
<evidence type="ECO:0000313" key="2">
    <source>
        <dbReference type="Proteomes" id="UP000265520"/>
    </source>
</evidence>
<comment type="caution">
    <text evidence="1">The sequence shown here is derived from an EMBL/GenBank/DDBJ whole genome shotgun (WGS) entry which is preliminary data.</text>
</comment>
<protein>
    <submittedName>
        <fullName evidence="1">Uncharacterized protein</fullName>
    </submittedName>
</protein>
<dbReference type="EMBL" id="LXQA010684292">
    <property type="protein sequence ID" value="MCI65871.1"/>
    <property type="molecule type" value="Genomic_DNA"/>
</dbReference>
<feature type="non-terminal residue" evidence="1">
    <location>
        <position position="36"/>
    </location>
</feature>
<name>A0A392TXI0_9FABA</name>
<organism evidence="1 2">
    <name type="scientific">Trifolium medium</name>
    <dbReference type="NCBI Taxonomy" id="97028"/>
    <lineage>
        <taxon>Eukaryota</taxon>
        <taxon>Viridiplantae</taxon>
        <taxon>Streptophyta</taxon>
        <taxon>Embryophyta</taxon>
        <taxon>Tracheophyta</taxon>
        <taxon>Spermatophyta</taxon>
        <taxon>Magnoliopsida</taxon>
        <taxon>eudicotyledons</taxon>
        <taxon>Gunneridae</taxon>
        <taxon>Pentapetalae</taxon>
        <taxon>rosids</taxon>
        <taxon>fabids</taxon>
        <taxon>Fabales</taxon>
        <taxon>Fabaceae</taxon>
        <taxon>Papilionoideae</taxon>
        <taxon>50 kb inversion clade</taxon>
        <taxon>NPAAA clade</taxon>
        <taxon>Hologalegina</taxon>
        <taxon>IRL clade</taxon>
        <taxon>Trifolieae</taxon>
        <taxon>Trifolium</taxon>
    </lineage>
</organism>
<proteinExistence type="predicted"/>
<accession>A0A392TXI0</accession>
<sequence>MKVGELRFGARIRTRFEGGQDGVLDVECDRVGRLKP</sequence>
<keyword evidence="2" id="KW-1185">Reference proteome</keyword>
<reference evidence="1 2" key="1">
    <citation type="journal article" date="2018" name="Front. Plant Sci.">
        <title>Red Clover (Trifolium pratense) and Zigzag Clover (T. medium) - A Picture of Genomic Similarities and Differences.</title>
        <authorList>
            <person name="Dluhosova J."/>
            <person name="Istvanek J."/>
            <person name="Nedelnik J."/>
            <person name="Repkova J."/>
        </authorList>
    </citation>
    <scope>NUCLEOTIDE SEQUENCE [LARGE SCALE GENOMIC DNA]</scope>
    <source>
        <strain evidence="2">cv. 10/8</strain>
        <tissue evidence="1">Leaf</tissue>
    </source>
</reference>